<keyword evidence="2" id="KW-1185">Reference proteome</keyword>
<name>A0A2V3J5G8_9FLOR</name>
<protein>
    <recommendedName>
        <fullName evidence="3">Exocyst complex component Sec6</fullName>
    </recommendedName>
</protein>
<dbReference type="AlphaFoldDB" id="A0A2V3J5G8"/>
<dbReference type="GO" id="GO:0006887">
    <property type="term" value="P:exocytosis"/>
    <property type="evidence" value="ECO:0007669"/>
    <property type="project" value="InterPro"/>
</dbReference>
<dbReference type="Pfam" id="PF06046">
    <property type="entry name" value="Sec6"/>
    <property type="match status" value="1"/>
</dbReference>
<dbReference type="EMBL" id="NBIV01000006">
    <property type="protein sequence ID" value="PXF49362.1"/>
    <property type="molecule type" value="Genomic_DNA"/>
</dbReference>
<evidence type="ECO:0000313" key="2">
    <source>
        <dbReference type="Proteomes" id="UP000247409"/>
    </source>
</evidence>
<dbReference type="InterPro" id="IPR010326">
    <property type="entry name" value="EXOC3/Sec6"/>
</dbReference>
<dbReference type="GO" id="GO:0000149">
    <property type="term" value="F:SNARE binding"/>
    <property type="evidence" value="ECO:0007669"/>
    <property type="project" value="TreeGrafter"/>
</dbReference>
<dbReference type="PANTHER" id="PTHR21292">
    <property type="entry name" value="EXOCYST COMPLEX COMPONENT SEC6-RELATED"/>
    <property type="match status" value="1"/>
</dbReference>
<evidence type="ECO:0000313" key="1">
    <source>
        <dbReference type="EMBL" id="PXF49362.1"/>
    </source>
</evidence>
<dbReference type="OrthoDB" id="190098at2759"/>
<comment type="caution">
    <text evidence="1">The sequence shown here is derived from an EMBL/GenBank/DDBJ whole genome shotgun (WGS) entry which is preliminary data.</text>
</comment>
<gene>
    <name evidence="1" type="ORF">BWQ96_00936</name>
</gene>
<dbReference type="STRING" id="448386.A0A2V3J5G8"/>
<organism evidence="1 2">
    <name type="scientific">Gracilariopsis chorda</name>
    <dbReference type="NCBI Taxonomy" id="448386"/>
    <lineage>
        <taxon>Eukaryota</taxon>
        <taxon>Rhodophyta</taxon>
        <taxon>Florideophyceae</taxon>
        <taxon>Rhodymeniophycidae</taxon>
        <taxon>Gracilariales</taxon>
        <taxon>Gracilariaceae</taxon>
        <taxon>Gracilariopsis</taxon>
    </lineage>
</organism>
<sequence>MSGLREEAVKAVSQAISETDSNLLTAIDSAYDRWQLELDDAKSTARKLLADVLEERETLRNSLASAADLWRILQPSSILADEFSNDDVASELNLINNDAFPASSAQLSAASALQNVTQTLFWAEFIMEAPQALQRATTYLEKVHSDGLDKVVKGSPALLVDAHANLTAAERLRDLILLESPISPDKSNPAQWFSQAVETRDLLENIVLRGIFGNVVQLSQTNPCILVAGARVVESEEAEDDWWKTHIQRNGLEDRRAAVRSFGAHDYKKRALNAIVEALQAQFWQRERELRLFRDELTRKGSETKAVPKYHIHVSSILDWIQQRRSETEIIRRFVTPCLPPSFEVTAVYERELHRQFMRLISQLLHLNKPDGSMYLSESDLIQVTSWYSKYRAEVGEQGENIDCFLSEKDRKRLISALRQHCAQRITSNVSSILSEGDQDTEHAPKHRSLFRQKKMKISKSILSRDDLSEVIMNSVGEQVKRILDLKMRDLDQAIAQVVAEILLDFQTEVRQVIANDKIDTPTEERGIYLCATANHMAKCLEFSEELRDSFIPLGLDHHRPEIEERMESVIEGFRSTASMALHVLIDGIKPTLEAHATRLFAPSTGTEVILDILAVLDDFFSYYEKALLDYHFEYLAIETLKRVVVWYLVPFLRLTHPRLDESGARRFTSLPSFDDQSEDFTGNMLRTVITRRVESTATALTSAAGLASMTGGAVLAHLEKDIENIAAFMAGKVPLHQKKQLKPTLEPLYAIRALYACKTTVSAMAEALREAKVAVDRALRPLWTMEYGAQGQFSLRMAEKIWEARQDISSSSVAEAVNITRISLDRIEPPPTPSRMSSVDDGRVWSSRYSDANGSFSERFMERSGNYNEQNLSSSSLIWTPRSMDLHAGFNRGKKDRRKNT</sequence>
<proteinExistence type="predicted"/>
<accession>A0A2V3J5G8</accession>
<dbReference type="PANTHER" id="PTHR21292:SF1">
    <property type="entry name" value="EXOCYST COMPLEX COMPONENT 3"/>
    <property type="match status" value="1"/>
</dbReference>
<dbReference type="GO" id="GO:0000145">
    <property type="term" value="C:exocyst"/>
    <property type="evidence" value="ECO:0007669"/>
    <property type="project" value="InterPro"/>
</dbReference>
<dbReference type="Proteomes" id="UP000247409">
    <property type="component" value="Unassembled WGS sequence"/>
</dbReference>
<reference evidence="1 2" key="1">
    <citation type="journal article" date="2018" name="Mol. Biol. Evol.">
        <title>Analysis of the draft genome of the red seaweed Gracilariopsis chorda provides insights into genome size evolution in Rhodophyta.</title>
        <authorList>
            <person name="Lee J."/>
            <person name="Yang E.C."/>
            <person name="Graf L."/>
            <person name="Yang J.H."/>
            <person name="Qiu H."/>
            <person name="Zel Zion U."/>
            <person name="Chan C.X."/>
            <person name="Stephens T.G."/>
            <person name="Weber A.P.M."/>
            <person name="Boo G.H."/>
            <person name="Boo S.M."/>
            <person name="Kim K.M."/>
            <person name="Shin Y."/>
            <person name="Jung M."/>
            <person name="Lee S.J."/>
            <person name="Yim H.S."/>
            <person name="Lee J.H."/>
            <person name="Bhattacharya D."/>
            <person name="Yoon H.S."/>
        </authorList>
    </citation>
    <scope>NUCLEOTIDE SEQUENCE [LARGE SCALE GENOMIC DNA]</scope>
    <source>
        <strain evidence="1 2">SKKU-2015</strain>
        <tissue evidence="1">Whole body</tissue>
    </source>
</reference>
<dbReference type="Gene3D" id="1.10.357.50">
    <property type="match status" value="1"/>
</dbReference>
<dbReference type="GO" id="GO:0051601">
    <property type="term" value="P:exocyst localization"/>
    <property type="evidence" value="ECO:0007669"/>
    <property type="project" value="TreeGrafter"/>
</dbReference>
<evidence type="ECO:0008006" key="3">
    <source>
        <dbReference type="Google" id="ProtNLM"/>
    </source>
</evidence>